<proteinExistence type="predicted"/>
<evidence type="ECO:0000313" key="2">
    <source>
        <dbReference type="Proteomes" id="UP000799437"/>
    </source>
</evidence>
<dbReference type="PROSITE" id="PS51257">
    <property type="entry name" value="PROKAR_LIPOPROTEIN"/>
    <property type="match status" value="1"/>
</dbReference>
<dbReference type="EMBL" id="ML996603">
    <property type="protein sequence ID" value="KAF2752627.1"/>
    <property type="molecule type" value="Genomic_DNA"/>
</dbReference>
<name>A0A6A6VTR1_9PEZI</name>
<dbReference type="AlphaFoldDB" id="A0A6A6VTR1"/>
<protein>
    <submittedName>
        <fullName evidence="1">Uncharacterized protein</fullName>
    </submittedName>
</protein>
<accession>A0A6A6VTR1</accession>
<organism evidence="1 2">
    <name type="scientific">Pseudovirgaria hyperparasitica</name>
    <dbReference type="NCBI Taxonomy" id="470096"/>
    <lineage>
        <taxon>Eukaryota</taxon>
        <taxon>Fungi</taxon>
        <taxon>Dikarya</taxon>
        <taxon>Ascomycota</taxon>
        <taxon>Pezizomycotina</taxon>
        <taxon>Dothideomycetes</taxon>
        <taxon>Dothideomycetes incertae sedis</taxon>
        <taxon>Acrospermales</taxon>
        <taxon>Acrospermaceae</taxon>
        <taxon>Pseudovirgaria</taxon>
    </lineage>
</organism>
<reference evidence="1" key="1">
    <citation type="journal article" date="2020" name="Stud. Mycol.">
        <title>101 Dothideomycetes genomes: a test case for predicting lifestyles and emergence of pathogens.</title>
        <authorList>
            <person name="Haridas S."/>
            <person name="Albert R."/>
            <person name="Binder M."/>
            <person name="Bloem J."/>
            <person name="Labutti K."/>
            <person name="Salamov A."/>
            <person name="Andreopoulos B."/>
            <person name="Baker S."/>
            <person name="Barry K."/>
            <person name="Bills G."/>
            <person name="Bluhm B."/>
            <person name="Cannon C."/>
            <person name="Castanera R."/>
            <person name="Culley D."/>
            <person name="Daum C."/>
            <person name="Ezra D."/>
            <person name="Gonzalez J."/>
            <person name="Henrissat B."/>
            <person name="Kuo A."/>
            <person name="Liang C."/>
            <person name="Lipzen A."/>
            <person name="Lutzoni F."/>
            <person name="Magnuson J."/>
            <person name="Mondo S."/>
            <person name="Nolan M."/>
            <person name="Ohm R."/>
            <person name="Pangilinan J."/>
            <person name="Park H.-J."/>
            <person name="Ramirez L."/>
            <person name="Alfaro M."/>
            <person name="Sun H."/>
            <person name="Tritt A."/>
            <person name="Yoshinaga Y."/>
            <person name="Zwiers L.-H."/>
            <person name="Turgeon B."/>
            <person name="Goodwin S."/>
            <person name="Spatafora J."/>
            <person name="Crous P."/>
            <person name="Grigoriev I."/>
        </authorList>
    </citation>
    <scope>NUCLEOTIDE SEQUENCE</scope>
    <source>
        <strain evidence="1">CBS 121739</strain>
    </source>
</reference>
<dbReference type="Proteomes" id="UP000799437">
    <property type="component" value="Unassembled WGS sequence"/>
</dbReference>
<evidence type="ECO:0000313" key="1">
    <source>
        <dbReference type="EMBL" id="KAF2752627.1"/>
    </source>
</evidence>
<keyword evidence="2" id="KW-1185">Reference proteome</keyword>
<gene>
    <name evidence="1" type="ORF">EJ05DRAFT_270766</name>
</gene>
<dbReference type="GeneID" id="54481408"/>
<sequence length="79" mass="9534">MRTLRSIFPFNYIGSSCWIRIWVRIHYTGMVGGSKWREWRESWRRARKRPTLYIDVRGSLSSCQRRSRSSSVESRYSTV</sequence>
<dbReference type="RefSeq" id="XP_033595078.1">
    <property type="nucleotide sequence ID" value="XM_033740354.1"/>
</dbReference>